<dbReference type="EMBL" id="BCSX01000021">
    <property type="protein sequence ID" value="GAS88291.1"/>
    <property type="molecule type" value="Genomic_DNA"/>
</dbReference>
<dbReference type="Pfam" id="PF01656">
    <property type="entry name" value="CbiA"/>
    <property type="match status" value="1"/>
</dbReference>
<dbReference type="Proteomes" id="UP000069620">
    <property type="component" value="Unassembled WGS sequence"/>
</dbReference>
<evidence type="ECO:0000313" key="3">
    <source>
        <dbReference type="Proteomes" id="UP000069620"/>
    </source>
</evidence>
<dbReference type="AlphaFoldDB" id="A0A100VYE1"/>
<sequence length="382" mass="41784">MSHEYDDPTRLIPRNLEQAGTFSPDDPTQFIVRPAGPPVRYVPAPPVPLQTPFVTGHHPGAMMGQPVVPGPEHLRLIAPVQRRPTRGWRRLVYALTGGAVNPGESPYERNRRALVARVNRQVRGDYRIAVLSLKGGVGKTTTTVALGATLASVRGDRVIAVDANPDFGTLAQRGPDQTRATVRDLLADTSIRRYSDVRAYTSQSESRLEIMASERDPAASEAFSEDDYRQVISLLQRFYNIILTDCGTGLMHSAMTGVLDEANAIILVTSPAMDGARSASGTLDWLAHQGYEHLVANAVVVVSSARPGATSMDIEQLMQYFQSRSRAVHFIPFDDHLAEGSEVVLSLMNRKTQDAFIELAATVADAFSYREHGQFVPITPAR</sequence>
<gene>
    <name evidence="2" type="ORF">RMCB_2387</name>
</gene>
<dbReference type="STRING" id="146020.RMCB_2387"/>
<dbReference type="GO" id="GO:0016887">
    <property type="term" value="F:ATP hydrolysis activity"/>
    <property type="evidence" value="ECO:0007669"/>
    <property type="project" value="TreeGrafter"/>
</dbReference>
<dbReference type="InterPro" id="IPR027417">
    <property type="entry name" value="P-loop_NTPase"/>
</dbReference>
<dbReference type="GO" id="GO:0009898">
    <property type="term" value="C:cytoplasmic side of plasma membrane"/>
    <property type="evidence" value="ECO:0007669"/>
    <property type="project" value="TreeGrafter"/>
</dbReference>
<dbReference type="PANTHER" id="PTHR43384">
    <property type="entry name" value="SEPTUM SITE-DETERMINING PROTEIN MIND HOMOLOG, CHLOROPLASTIC-RELATED"/>
    <property type="match status" value="1"/>
</dbReference>
<dbReference type="InterPro" id="IPR002586">
    <property type="entry name" value="CobQ/CobB/MinD/ParA_Nub-bd_dom"/>
</dbReference>
<evidence type="ECO:0000259" key="1">
    <source>
        <dbReference type="Pfam" id="PF01656"/>
    </source>
</evidence>
<protein>
    <submittedName>
        <fullName evidence="2">ESX-1 secretion-associated protein EspI</fullName>
    </submittedName>
</protein>
<dbReference type="InterPro" id="IPR050625">
    <property type="entry name" value="ParA/MinD_ATPase"/>
</dbReference>
<dbReference type="Gene3D" id="3.40.50.300">
    <property type="entry name" value="P-loop containing nucleotide triphosphate hydrolases"/>
    <property type="match status" value="1"/>
</dbReference>
<evidence type="ECO:0000313" key="2">
    <source>
        <dbReference type="EMBL" id="GAS88291.1"/>
    </source>
</evidence>
<reference evidence="3" key="2">
    <citation type="submission" date="2016-02" db="EMBL/GenBank/DDBJ databases">
        <title>Draft genome sequence of five rapidly growing Mycobacterium species.</title>
        <authorList>
            <person name="Katahira K."/>
            <person name="Gotou Y."/>
            <person name="Iida K."/>
            <person name="Ogura Y."/>
            <person name="Hayashi T."/>
        </authorList>
    </citation>
    <scope>NUCLEOTIDE SEQUENCE [LARGE SCALE GENOMIC DNA]</scope>
    <source>
        <strain evidence="3">JCM15654</strain>
    </source>
</reference>
<feature type="domain" description="CobQ/CobB/MinD/ParA nucleotide binding" evidence="1">
    <location>
        <begin position="128"/>
        <end position="339"/>
    </location>
</feature>
<comment type="caution">
    <text evidence="2">The sequence shown here is derived from an EMBL/GenBank/DDBJ whole genome shotgun (WGS) entry which is preliminary data.</text>
</comment>
<name>A0A100VYE1_9MYCO</name>
<keyword evidence="3" id="KW-1185">Reference proteome</keyword>
<accession>A0A100VYE1</accession>
<dbReference type="PANTHER" id="PTHR43384:SF14">
    <property type="entry name" value="ESX-1 SECRETION-ASSOCIATED PROTEIN ESPI"/>
    <property type="match status" value="1"/>
</dbReference>
<dbReference type="GO" id="GO:0005524">
    <property type="term" value="F:ATP binding"/>
    <property type="evidence" value="ECO:0007669"/>
    <property type="project" value="TreeGrafter"/>
</dbReference>
<organism evidence="2 3">
    <name type="scientific">Mycolicibacterium brisbanense</name>
    <dbReference type="NCBI Taxonomy" id="146020"/>
    <lineage>
        <taxon>Bacteria</taxon>
        <taxon>Bacillati</taxon>
        <taxon>Actinomycetota</taxon>
        <taxon>Actinomycetes</taxon>
        <taxon>Mycobacteriales</taxon>
        <taxon>Mycobacteriaceae</taxon>
        <taxon>Mycolicibacterium</taxon>
    </lineage>
</organism>
<dbReference type="GO" id="GO:0005829">
    <property type="term" value="C:cytosol"/>
    <property type="evidence" value="ECO:0007669"/>
    <property type="project" value="TreeGrafter"/>
</dbReference>
<dbReference type="OrthoDB" id="3204399at2"/>
<dbReference type="GO" id="GO:0051782">
    <property type="term" value="P:negative regulation of cell division"/>
    <property type="evidence" value="ECO:0007669"/>
    <property type="project" value="TreeGrafter"/>
</dbReference>
<reference evidence="3" key="1">
    <citation type="journal article" date="2016" name="Genome Announc.">
        <title>Draft Genome Sequences of Five Rapidly Growing Mycobacterium Species, M. thermoresistibile, M. fortuitum subsp. acetamidolyticum, M. canariasense, M. brisbanense, and M. novocastrense.</title>
        <authorList>
            <person name="Katahira K."/>
            <person name="Ogura Y."/>
            <person name="Gotoh Y."/>
            <person name="Hayashi T."/>
        </authorList>
    </citation>
    <scope>NUCLEOTIDE SEQUENCE [LARGE SCALE GENOMIC DNA]</scope>
    <source>
        <strain evidence="3">JCM15654</strain>
    </source>
</reference>
<dbReference type="SUPFAM" id="SSF52540">
    <property type="entry name" value="P-loop containing nucleoside triphosphate hydrolases"/>
    <property type="match status" value="1"/>
</dbReference>
<proteinExistence type="predicted"/>